<feature type="compositionally biased region" description="Polar residues" evidence="1">
    <location>
        <begin position="87"/>
        <end position="98"/>
    </location>
</feature>
<feature type="compositionally biased region" description="Basic residues" evidence="1">
    <location>
        <begin position="7"/>
        <end position="20"/>
    </location>
</feature>
<protein>
    <submittedName>
        <fullName evidence="2">Uncharacterized protein</fullName>
    </submittedName>
</protein>
<feature type="region of interest" description="Disordered" evidence="1">
    <location>
        <begin position="315"/>
        <end position="343"/>
    </location>
</feature>
<organism evidence="2 3">
    <name type="scientific">Euplotes crassus</name>
    <dbReference type="NCBI Taxonomy" id="5936"/>
    <lineage>
        <taxon>Eukaryota</taxon>
        <taxon>Sar</taxon>
        <taxon>Alveolata</taxon>
        <taxon>Ciliophora</taxon>
        <taxon>Intramacronucleata</taxon>
        <taxon>Spirotrichea</taxon>
        <taxon>Hypotrichia</taxon>
        <taxon>Euplotida</taxon>
        <taxon>Euplotidae</taxon>
        <taxon>Moneuplotes</taxon>
    </lineage>
</organism>
<evidence type="ECO:0000256" key="1">
    <source>
        <dbReference type="SAM" id="MobiDB-lite"/>
    </source>
</evidence>
<proteinExistence type="predicted"/>
<keyword evidence="3" id="KW-1185">Reference proteome</keyword>
<dbReference type="Proteomes" id="UP001295684">
    <property type="component" value="Unassembled WGS sequence"/>
</dbReference>
<sequence>MLETGKIGKKKNVSRKTSKRLKYRYNHYSLVNSNKKIAKKLNSDIPCDSDENINKNKKKLIIPSKYLKDLPKRKLKTASSTRREPKSQNNYKTPQNFLKTPPYKLLKQNQFKFHMNTRNSHLNPSQTTLHSKYEQNRRKVIYQRLVKNDSVVSLKISDEELRGKESQLNYIKTIISENKRKRKRKPKKDLLIGVMPKGIKPLKDCILINPTPANGFTPDGVKRERFRACDSLIQSEYKDLPACRLVMQTIGSPVIYKNDSLSNTINESLKNFRRQAEKFTPFSFKSVKKRNSSALYKKHNPNLSNYTLNLEVPSQSLPQNSYTSMNTSHSKDPLPRPSKLYRPSSKILTRRQFSLSNSRF</sequence>
<feature type="compositionally biased region" description="Polar residues" evidence="1">
    <location>
        <begin position="315"/>
        <end position="328"/>
    </location>
</feature>
<comment type="caution">
    <text evidence="2">The sequence shown here is derived from an EMBL/GenBank/DDBJ whole genome shotgun (WGS) entry which is preliminary data.</text>
</comment>
<accession>A0AAD1U8K3</accession>
<reference evidence="2" key="1">
    <citation type="submission" date="2023-07" db="EMBL/GenBank/DDBJ databases">
        <authorList>
            <consortium name="AG Swart"/>
            <person name="Singh M."/>
            <person name="Singh A."/>
            <person name="Seah K."/>
            <person name="Emmerich C."/>
        </authorList>
    </citation>
    <scope>NUCLEOTIDE SEQUENCE</scope>
    <source>
        <strain evidence="2">DP1</strain>
    </source>
</reference>
<dbReference type="AlphaFoldDB" id="A0AAD1U8K3"/>
<feature type="region of interest" description="Disordered" evidence="1">
    <location>
        <begin position="71"/>
        <end position="99"/>
    </location>
</feature>
<dbReference type="EMBL" id="CAMPGE010005434">
    <property type="protein sequence ID" value="CAI2364287.1"/>
    <property type="molecule type" value="Genomic_DNA"/>
</dbReference>
<name>A0AAD1U8K3_EUPCR</name>
<feature type="region of interest" description="Disordered" evidence="1">
    <location>
        <begin position="1"/>
        <end position="20"/>
    </location>
</feature>
<gene>
    <name evidence="2" type="ORF">ECRASSUSDP1_LOCUS5630</name>
</gene>
<evidence type="ECO:0000313" key="3">
    <source>
        <dbReference type="Proteomes" id="UP001295684"/>
    </source>
</evidence>
<evidence type="ECO:0000313" key="2">
    <source>
        <dbReference type="EMBL" id="CAI2364287.1"/>
    </source>
</evidence>